<dbReference type="InterPro" id="IPR037175">
    <property type="entry name" value="KFase_sf"/>
</dbReference>
<dbReference type="Gene3D" id="3.50.30.50">
    <property type="entry name" value="Putative cyclase"/>
    <property type="match status" value="1"/>
</dbReference>
<dbReference type="Pfam" id="PF04199">
    <property type="entry name" value="Cyclase"/>
    <property type="match status" value="1"/>
</dbReference>
<comment type="caution">
    <text evidence="1">The sequence shown here is derived from an EMBL/GenBank/DDBJ whole genome shotgun (WGS) entry which is preliminary data.</text>
</comment>
<gene>
    <name evidence="1" type="ORF">MXD59_00040</name>
</gene>
<dbReference type="PANTHER" id="PTHR31118">
    <property type="entry name" value="CYCLASE-LIKE PROTEIN 2"/>
    <property type="match status" value="1"/>
</dbReference>
<proteinExistence type="predicted"/>
<dbReference type="EMBL" id="JALKFT010000001">
    <property type="protein sequence ID" value="MCK9874190.1"/>
    <property type="molecule type" value="Genomic_DNA"/>
</dbReference>
<dbReference type="PANTHER" id="PTHR31118:SF12">
    <property type="entry name" value="CYCLASE-LIKE PROTEIN 2"/>
    <property type="match status" value="1"/>
</dbReference>
<organism evidence="1 2">
    <name type="scientific">Frankia umida</name>
    <dbReference type="NCBI Taxonomy" id="573489"/>
    <lineage>
        <taxon>Bacteria</taxon>
        <taxon>Bacillati</taxon>
        <taxon>Actinomycetota</taxon>
        <taxon>Actinomycetes</taxon>
        <taxon>Frankiales</taxon>
        <taxon>Frankiaceae</taxon>
        <taxon>Frankia</taxon>
    </lineage>
</organism>
<dbReference type="InterPro" id="IPR007325">
    <property type="entry name" value="KFase/CYL"/>
</dbReference>
<keyword evidence="2" id="KW-1185">Reference proteome</keyword>
<name>A0ABT0JRN4_9ACTN</name>
<protein>
    <submittedName>
        <fullName evidence="1">Cyclase family protein</fullName>
    </submittedName>
</protein>
<dbReference type="Proteomes" id="UP001201873">
    <property type="component" value="Unassembled WGS sequence"/>
</dbReference>
<reference evidence="1 2" key="1">
    <citation type="submission" date="2022-04" db="EMBL/GenBank/DDBJ databases">
        <title>Genome diversity in the genus Frankia.</title>
        <authorList>
            <person name="Carlos-Shanley C."/>
            <person name="Hahn D."/>
        </authorList>
    </citation>
    <scope>NUCLEOTIDE SEQUENCE [LARGE SCALE GENOMIC DNA]</scope>
    <source>
        <strain evidence="1 2">Ag45/Mut15</strain>
    </source>
</reference>
<accession>A0ABT0JRN4</accession>
<evidence type="ECO:0000313" key="1">
    <source>
        <dbReference type="EMBL" id="MCK9874190.1"/>
    </source>
</evidence>
<evidence type="ECO:0000313" key="2">
    <source>
        <dbReference type="Proteomes" id="UP001201873"/>
    </source>
</evidence>
<dbReference type="SUPFAM" id="SSF102198">
    <property type="entry name" value="Putative cyclase"/>
    <property type="match status" value="1"/>
</dbReference>
<sequence>MSDVTPDVTTAPPFPGWRFALSSGELIDLSVPIVDGMPVYPGDPPVTVVPALRAATDGANVQRLHLGSQTGTHVDAPWHIDDALPRLDQIPLERFTGPALPVDARGLAPRTPLPPSILPADLRPGDIVLIVTGWSTRFGHPSYLDHPYLAAATAQALVDAGIRTIGIDAASVDPSPSSDGLAASSDGLAASSDGLAAHRVLCGAGAVIVENLTGLDRLVTAARLGRPIEMFLFPLPLAGTDGAPVRAVARLGAPRRDPTRARETP</sequence>